<dbReference type="SUPFAM" id="SSF56954">
    <property type="entry name" value="Outer membrane efflux proteins (OEP)"/>
    <property type="match status" value="1"/>
</dbReference>
<reference evidence="7" key="1">
    <citation type="submission" date="2023-07" db="EMBL/GenBank/DDBJ databases">
        <title>The genome sequence of Rhodocytophaga aerolata KACC 12507.</title>
        <authorList>
            <person name="Zhang X."/>
        </authorList>
    </citation>
    <scope>NUCLEOTIDE SEQUENCE</scope>
    <source>
        <strain evidence="7">KACC 12507</strain>
    </source>
</reference>
<dbReference type="RefSeq" id="WP_302040031.1">
    <property type="nucleotide sequence ID" value="NZ_JAUKPO010000017.1"/>
</dbReference>
<evidence type="ECO:0000256" key="6">
    <source>
        <dbReference type="SAM" id="SignalP"/>
    </source>
</evidence>
<keyword evidence="3" id="KW-0812">Transmembrane</keyword>
<dbReference type="Gene3D" id="1.20.1600.10">
    <property type="entry name" value="Outer membrane efflux proteins (OEP)"/>
    <property type="match status" value="1"/>
</dbReference>
<evidence type="ECO:0000313" key="7">
    <source>
        <dbReference type="EMBL" id="MDO1449229.1"/>
    </source>
</evidence>
<keyword evidence="8" id="KW-1185">Reference proteome</keyword>
<proteinExistence type="predicted"/>
<evidence type="ECO:0000256" key="3">
    <source>
        <dbReference type="ARBA" id="ARBA00022692"/>
    </source>
</evidence>
<feature type="signal peptide" evidence="6">
    <location>
        <begin position="1"/>
        <end position="26"/>
    </location>
</feature>
<dbReference type="InterPro" id="IPR051906">
    <property type="entry name" value="TolC-like"/>
</dbReference>
<protein>
    <submittedName>
        <fullName evidence="7">TolC family protein</fullName>
    </submittedName>
</protein>
<accession>A0ABT8RD21</accession>
<name>A0ABT8RD21_9BACT</name>
<comment type="caution">
    <text evidence="7">The sequence shown here is derived from an EMBL/GenBank/DDBJ whole genome shotgun (WGS) entry which is preliminary data.</text>
</comment>
<dbReference type="PANTHER" id="PTHR30026:SF20">
    <property type="entry name" value="OUTER MEMBRANE PROTEIN TOLC"/>
    <property type="match status" value="1"/>
</dbReference>
<dbReference type="PANTHER" id="PTHR30026">
    <property type="entry name" value="OUTER MEMBRANE PROTEIN TOLC"/>
    <property type="match status" value="1"/>
</dbReference>
<organism evidence="7 8">
    <name type="scientific">Rhodocytophaga aerolata</name>
    <dbReference type="NCBI Taxonomy" id="455078"/>
    <lineage>
        <taxon>Bacteria</taxon>
        <taxon>Pseudomonadati</taxon>
        <taxon>Bacteroidota</taxon>
        <taxon>Cytophagia</taxon>
        <taxon>Cytophagales</taxon>
        <taxon>Rhodocytophagaceae</taxon>
        <taxon>Rhodocytophaga</taxon>
    </lineage>
</organism>
<keyword evidence="4" id="KW-0472">Membrane</keyword>
<dbReference type="Proteomes" id="UP001168528">
    <property type="component" value="Unassembled WGS sequence"/>
</dbReference>
<gene>
    <name evidence="7" type="ORF">Q0590_23330</name>
</gene>
<evidence type="ECO:0000256" key="4">
    <source>
        <dbReference type="ARBA" id="ARBA00023136"/>
    </source>
</evidence>
<evidence type="ECO:0000256" key="2">
    <source>
        <dbReference type="ARBA" id="ARBA00022452"/>
    </source>
</evidence>
<evidence type="ECO:0000256" key="5">
    <source>
        <dbReference type="ARBA" id="ARBA00023237"/>
    </source>
</evidence>
<keyword evidence="6" id="KW-0732">Signal</keyword>
<evidence type="ECO:0000256" key="1">
    <source>
        <dbReference type="ARBA" id="ARBA00004442"/>
    </source>
</evidence>
<sequence length="420" mass="47936">MKTTHIYTQIIMLAAMVSFLPHIVAAQEHVSLAELLERVETTYPDITKYEANLKAAQARVEGARSWMPPTFSAGLNRIPYNVSIMQNEMDPMNQAGLMFSLEQMIPNPAKLNAKENYYRSLGQIQQKNADWAKNSYRAQAKVFYYNRYINEKRLAIIGESEELLGLFISTAENRYAYNQSELSNIYTLKARLEEVKNMRLMAEAGIAESTIGINTLLNRDPDLTFSIDTVMKAKEYVNISAVTAAQNRADIEAMESSIASMQLNREVMAAGRKPDFGVRVEHMQMFGMPNQFSLMGMVTIPIVPWSSGMYKSEVKSMNFEIEAMQKEKEGMQLMAGRMISEKLTMLKYEKAQLKNYQENIIPAFRKSLDVNFIAYRQNTGSFASLMDAWDMLLMKQLEKLDKEGNVLKLEAEYEYETGNQ</sequence>
<feature type="chain" id="PRO_5047099537" evidence="6">
    <location>
        <begin position="27"/>
        <end position="420"/>
    </location>
</feature>
<keyword evidence="2" id="KW-1134">Transmembrane beta strand</keyword>
<dbReference type="EMBL" id="JAUKPO010000017">
    <property type="protein sequence ID" value="MDO1449229.1"/>
    <property type="molecule type" value="Genomic_DNA"/>
</dbReference>
<evidence type="ECO:0000313" key="8">
    <source>
        <dbReference type="Proteomes" id="UP001168528"/>
    </source>
</evidence>
<comment type="subcellular location">
    <subcellularLocation>
        <location evidence="1">Cell outer membrane</location>
    </subcellularLocation>
</comment>
<keyword evidence="5" id="KW-0998">Cell outer membrane</keyword>